<feature type="compositionally biased region" description="Basic residues" evidence="1">
    <location>
        <begin position="77"/>
        <end position="90"/>
    </location>
</feature>
<dbReference type="AlphaFoldDB" id="A0AAV4GKC9"/>
<feature type="region of interest" description="Disordered" evidence="1">
    <location>
        <begin position="1"/>
        <end position="20"/>
    </location>
</feature>
<sequence>MKNKYIAAGDTLAPSSHINRPPVSRSILDRATQYAVIDVGSERAEVTNSRIRAQRPKSKKKPGKNGGMSHQLLHIPRPTKTHRTTAIRMR</sequence>
<dbReference type="Proteomes" id="UP000762676">
    <property type="component" value="Unassembled WGS sequence"/>
</dbReference>
<feature type="region of interest" description="Disordered" evidence="1">
    <location>
        <begin position="44"/>
        <end position="90"/>
    </location>
</feature>
<evidence type="ECO:0000313" key="3">
    <source>
        <dbReference type="Proteomes" id="UP000762676"/>
    </source>
</evidence>
<evidence type="ECO:0000256" key="1">
    <source>
        <dbReference type="SAM" id="MobiDB-lite"/>
    </source>
</evidence>
<gene>
    <name evidence="2" type="ORF">ElyMa_004173100</name>
</gene>
<evidence type="ECO:0000313" key="2">
    <source>
        <dbReference type="EMBL" id="GFR85413.1"/>
    </source>
</evidence>
<organism evidence="2 3">
    <name type="scientific">Elysia marginata</name>
    <dbReference type="NCBI Taxonomy" id="1093978"/>
    <lineage>
        <taxon>Eukaryota</taxon>
        <taxon>Metazoa</taxon>
        <taxon>Spiralia</taxon>
        <taxon>Lophotrochozoa</taxon>
        <taxon>Mollusca</taxon>
        <taxon>Gastropoda</taxon>
        <taxon>Heterobranchia</taxon>
        <taxon>Euthyneura</taxon>
        <taxon>Panpulmonata</taxon>
        <taxon>Sacoglossa</taxon>
        <taxon>Placobranchoidea</taxon>
        <taxon>Plakobranchidae</taxon>
        <taxon>Elysia</taxon>
    </lineage>
</organism>
<reference evidence="2 3" key="1">
    <citation type="journal article" date="2021" name="Elife">
        <title>Chloroplast acquisition without the gene transfer in kleptoplastic sea slugs, Plakobranchus ocellatus.</title>
        <authorList>
            <person name="Maeda T."/>
            <person name="Takahashi S."/>
            <person name="Yoshida T."/>
            <person name="Shimamura S."/>
            <person name="Takaki Y."/>
            <person name="Nagai Y."/>
            <person name="Toyoda A."/>
            <person name="Suzuki Y."/>
            <person name="Arimoto A."/>
            <person name="Ishii H."/>
            <person name="Satoh N."/>
            <person name="Nishiyama T."/>
            <person name="Hasebe M."/>
            <person name="Maruyama T."/>
            <person name="Minagawa J."/>
            <person name="Obokata J."/>
            <person name="Shigenobu S."/>
        </authorList>
    </citation>
    <scope>NUCLEOTIDE SEQUENCE [LARGE SCALE GENOMIC DNA]</scope>
</reference>
<protein>
    <submittedName>
        <fullName evidence="2">Uncharacterized protein</fullName>
    </submittedName>
</protein>
<keyword evidence="3" id="KW-1185">Reference proteome</keyword>
<name>A0AAV4GKC9_9GAST</name>
<proteinExistence type="predicted"/>
<dbReference type="EMBL" id="BMAT01008461">
    <property type="protein sequence ID" value="GFR85413.1"/>
    <property type="molecule type" value="Genomic_DNA"/>
</dbReference>
<comment type="caution">
    <text evidence="2">The sequence shown here is derived from an EMBL/GenBank/DDBJ whole genome shotgun (WGS) entry which is preliminary data.</text>
</comment>
<feature type="compositionally biased region" description="Basic residues" evidence="1">
    <location>
        <begin position="52"/>
        <end position="63"/>
    </location>
</feature>
<accession>A0AAV4GKC9</accession>